<proteinExistence type="predicted"/>
<sequence>MEEEEHVGEDIDLVDSDGEPLVYIFLLLGSEAVVSNNTEEAGAKDISFPYLPPTFFQWKYDGKG</sequence>
<evidence type="ECO:0000313" key="2">
    <source>
        <dbReference type="Proteomes" id="UP000076858"/>
    </source>
</evidence>
<dbReference type="EMBL" id="LRGB01024803">
    <property type="protein sequence ID" value="KZR96489.1"/>
    <property type="molecule type" value="Genomic_DNA"/>
</dbReference>
<organism evidence="1 2">
    <name type="scientific">Daphnia magna</name>
    <dbReference type="NCBI Taxonomy" id="35525"/>
    <lineage>
        <taxon>Eukaryota</taxon>
        <taxon>Metazoa</taxon>
        <taxon>Ecdysozoa</taxon>
        <taxon>Arthropoda</taxon>
        <taxon>Crustacea</taxon>
        <taxon>Branchiopoda</taxon>
        <taxon>Diplostraca</taxon>
        <taxon>Cladocera</taxon>
        <taxon>Anomopoda</taxon>
        <taxon>Daphniidae</taxon>
        <taxon>Daphnia</taxon>
    </lineage>
</organism>
<gene>
    <name evidence="1" type="ORF">APZ42_009141</name>
</gene>
<name>A0A164E6U7_9CRUS</name>
<accession>A0A164E6U7</accession>
<evidence type="ECO:0000313" key="1">
    <source>
        <dbReference type="EMBL" id="KZR96489.1"/>
    </source>
</evidence>
<dbReference type="Proteomes" id="UP000076858">
    <property type="component" value="Unassembled WGS sequence"/>
</dbReference>
<dbReference type="OrthoDB" id="10057873at2759"/>
<feature type="non-terminal residue" evidence="1">
    <location>
        <position position="64"/>
    </location>
</feature>
<dbReference type="AlphaFoldDB" id="A0A164E6U7"/>
<protein>
    <submittedName>
        <fullName evidence="1">Uncharacterized protein</fullName>
    </submittedName>
</protein>
<reference evidence="1 2" key="1">
    <citation type="submission" date="2016-03" db="EMBL/GenBank/DDBJ databases">
        <title>EvidentialGene: Evidence-directed Construction of Genes on Genomes.</title>
        <authorList>
            <person name="Gilbert D.G."/>
            <person name="Choi J.-H."/>
            <person name="Mockaitis K."/>
            <person name="Colbourne J."/>
            <person name="Pfrender M."/>
        </authorList>
    </citation>
    <scope>NUCLEOTIDE SEQUENCE [LARGE SCALE GENOMIC DNA]</scope>
    <source>
        <strain evidence="1 2">Xinb3</strain>
        <tissue evidence="1">Complete organism</tissue>
    </source>
</reference>
<keyword evidence="2" id="KW-1185">Reference proteome</keyword>
<comment type="caution">
    <text evidence="1">The sequence shown here is derived from an EMBL/GenBank/DDBJ whole genome shotgun (WGS) entry which is preliminary data.</text>
</comment>